<comment type="caution">
    <text evidence="1">The sequence shown here is derived from an EMBL/GenBank/DDBJ whole genome shotgun (WGS) entry which is preliminary data.</text>
</comment>
<dbReference type="EMBL" id="QTSX02004266">
    <property type="protein sequence ID" value="KAJ9067136.1"/>
    <property type="molecule type" value="Genomic_DNA"/>
</dbReference>
<evidence type="ECO:0000313" key="1">
    <source>
        <dbReference type="EMBL" id="KAJ9067136.1"/>
    </source>
</evidence>
<evidence type="ECO:0000313" key="2">
    <source>
        <dbReference type="Proteomes" id="UP001165960"/>
    </source>
</evidence>
<organism evidence="1 2">
    <name type="scientific">Entomophthora muscae</name>
    <dbReference type="NCBI Taxonomy" id="34485"/>
    <lineage>
        <taxon>Eukaryota</taxon>
        <taxon>Fungi</taxon>
        <taxon>Fungi incertae sedis</taxon>
        <taxon>Zoopagomycota</taxon>
        <taxon>Entomophthoromycotina</taxon>
        <taxon>Entomophthoromycetes</taxon>
        <taxon>Entomophthorales</taxon>
        <taxon>Entomophthoraceae</taxon>
        <taxon>Entomophthora</taxon>
    </lineage>
</organism>
<gene>
    <name evidence="1" type="ORF">DSO57_1002622</name>
</gene>
<protein>
    <submittedName>
        <fullName evidence="1">Uncharacterized protein</fullName>
    </submittedName>
</protein>
<proteinExistence type="predicted"/>
<reference evidence="1" key="1">
    <citation type="submission" date="2022-04" db="EMBL/GenBank/DDBJ databases">
        <title>Genome of the entomopathogenic fungus Entomophthora muscae.</title>
        <authorList>
            <person name="Elya C."/>
            <person name="Lovett B.R."/>
            <person name="Lee E."/>
            <person name="Macias A.M."/>
            <person name="Hajek A.E."/>
            <person name="De Bivort B.L."/>
            <person name="Kasson M.T."/>
            <person name="De Fine Licht H.H."/>
            <person name="Stajich J.E."/>
        </authorList>
    </citation>
    <scope>NUCLEOTIDE SEQUENCE</scope>
    <source>
        <strain evidence="1">Berkeley</strain>
    </source>
</reference>
<keyword evidence="2" id="KW-1185">Reference proteome</keyword>
<sequence length="113" mass="12462">MNDCETALAQTTHLTRAIVFPTALRACAVILLRLISIGGAEIPLRFSNTNPALLIQQLPCQCRRPGQPHNPPLAKIRPRLGLIASNLSPLNLILNNFSTPSLFQFRSMHPKTQ</sequence>
<name>A0ACC2SY20_9FUNG</name>
<dbReference type="Proteomes" id="UP001165960">
    <property type="component" value="Unassembled WGS sequence"/>
</dbReference>
<accession>A0ACC2SY20</accession>